<name>A0ABV1K3B0_9PSEU</name>
<proteinExistence type="predicted"/>
<dbReference type="RefSeq" id="WP_349296034.1">
    <property type="nucleotide sequence ID" value="NZ_JBEDNQ010000001.1"/>
</dbReference>
<dbReference type="Proteomes" id="UP001494902">
    <property type="component" value="Unassembled WGS sequence"/>
</dbReference>
<evidence type="ECO:0008006" key="3">
    <source>
        <dbReference type="Google" id="ProtNLM"/>
    </source>
</evidence>
<comment type="caution">
    <text evidence="1">The sequence shown here is derived from an EMBL/GenBank/DDBJ whole genome shotgun (WGS) entry which is preliminary data.</text>
</comment>
<dbReference type="EMBL" id="JBEDNQ010000001">
    <property type="protein sequence ID" value="MEQ3548940.1"/>
    <property type="molecule type" value="Genomic_DNA"/>
</dbReference>
<accession>A0ABV1K3B0</accession>
<protein>
    <recommendedName>
        <fullName evidence="3">DUF559 domain-containing protein</fullName>
    </recommendedName>
</protein>
<reference evidence="1 2" key="1">
    <citation type="submission" date="2024-03" db="EMBL/GenBank/DDBJ databases">
        <title>Draft genome sequence of Pseudonocardia nematodicida JCM 31783.</title>
        <authorList>
            <person name="Butdee W."/>
            <person name="Duangmal K."/>
        </authorList>
    </citation>
    <scope>NUCLEOTIDE SEQUENCE [LARGE SCALE GENOMIC DNA]</scope>
    <source>
        <strain evidence="1 2">JCM 31783</strain>
    </source>
</reference>
<gene>
    <name evidence="1" type="ORF">WIS52_00540</name>
</gene>
<keyword evidence="2" id="KW-1185">Reference proteome</keyword>
<sequence>MRDARPGARGAQTLCRVVALADPRAESPQETRLRLLLVLDGLPAPHVQYRLLERWGREWARFDLAYPEALLAIEYDGEEHDDALDRARDLRASGLGWHTLRLLHKDLVRTPQATVALIRDLRARREHMLRAEGYTSAPGA</sequence>
<evidence type="ECO:0000313" key="1">
    <source>
        <dbReference type="EMBL" id="MEQ3548940.1"/>
    </source>
</evidence>
<organism evidence="1 2">
    <name type="scientific">Pseudonocardia nematodicida</name>
    <dbReference type="NCBI Taxonomy" id="1206997"/>
    <lineage>
        <taxon>Bacteria</taxon>
        <taxon>Bacillati</taxon>
        <taxon>Actinomycetota</taxon>
        <taxon>Actinomycetes</taxon>
        <taxon>Pseudonocardiales</taxon>
        <taxon>Pseudonocardiaceae</taxon>
        <taxon>Pseudonocardia</taxon>
    </lineage>
</organism>
<evidence type="ECO:0000313" key="2">
    <source>
        <dbReference type="Proteomes" id="UP001494902"/>
    </source>
</evidence>